<dbReference type="HOGENOM" id="CLU_009600_9_2_1"/>
<feature type="binding site" evidence="4">
    <location>
        <position position="182"/>
    </location>
    <ligand>
        <name>substrate</name>
    </ligand>
</feature>
<feature type="binding site" evidence="4">
    <location>
        <position position="208"/>
    </location>
    <ligand>
        <name>substrate</name>
    </ligand>
</feature>
<evidence type="ECO:0000259" key="5">
    <source>
        <dbReference type="Pfam" id="PF01425"/>
    </source>
</evidence>
<gene>
    <name evidence="6" type="ORF">PV10_01408</name>
</gene>
<dbReference type="EMBL" id="KN847520">
    <property type="protein sequence ID" value="KIV97695.1"/>
    <property type="molecule type" value="Genomic_DNA"/>
</dbReference>
<name>A0A0D1X771_EXOME</name>
<evidence type="ECO:0000256" key="4">
    <source>
        <dbReference type="PIRSR" id="PIRSR001221-2"/>
    </source>
</evidence>
<keyword evidence="7" id="KW-1185">Reference proteome</keyword>
<dbReference type="RefSeq" id="XP_016229269.1">
    <property type="nucleotide sequence ID" value="XM_016365620.1"/>
</dbReference>
<dbReference type="GO" id="GO:0016787">
    <property type="term" value="F:hydrolase activity"/>
    <property type="evidence" value="ECO:0007669"/>
    <property type="project" value="UniProtKB-KW"/>
</dbReference>
<dbReference type="GeneID" id="27319253"/>
<evidence type="ECO:0000313" key="7">
    <source>
        <dbReference type="Proteomes" id="UP000054302"/>
    </source>
</evidence>
<feature type="domain" description="Amidase" evidence="5">
    <location>
        <begin position="78"/>
        <end position="531"/>
    </location>
</feature>
<protein>
    <recommendedName>
        <fullName evidence="5">Amidase domain-containing protein</fullName>
    </recommendedName>
</protein>
<dbReference type="Gene3D" id="3.90.1300.10">
    <property type="entry name" value="Amidase signature (AS) domain"/>
    <property type="match status" value="1"/>
</dbReference>
<dbReference type="STRING" id="212818.A0A0D1X771"/>
<feature type="binding site" evidence="4">
    <location>
        <begin position="229"/>
        <end position="232"/>
    </location>
    <ligand>
        <name>substrate</name>
    </ligand>
</feature>
<dbReference type="PIRSF" id="PIRSF001221">
    <property type="entry name" value="Amidase_fungi"/>
    <property type="match status" value="1"/>
</dbReference>
<organism evidence="6 7">
    <name type="scientific">Exophiala mesophila</name>
    <name type="common">Black yeast-like fungus</name>
    <dbReference type="NCBI Taxonomy" id="212818"/>
    <lineage>
        <taxon>Eukaryota</taxon>
        <taxon>Fungi</taxon>
        <taxon>Dikarya</taxon>
        <taxon>Ascomycota</taxon>
        <taxon>Pezizomycotina</taxon>
        <taxon>Eurotiomycetes</taxon>
        <taxon>Chaetothyriomycetidae</taxon>
        <taxon>Chaetothyriales</taxon>
        <taxon>Herpotrichiellaceae</taxon>
        <taxon>Exophiala</taxon>
    </lineage>
</organism>
<evidence type="ECO:0000256" key="3">
    <source>
        <dbReference type="PIRSR" id="PIRSR001221-1"/>
    </source>
</evidence>
<proteinExistence type="inferred from homology"/>
<dbReference type="PANTHER" id="PTHR46072:SF4">
    <property type="entry name" value="AMIDASE C550.07-RELATED"/>
    <property type="match status" value="1"/>
</dbReference>
<dbReference type="OMA" id="YMGLYGL"/>
<reference evidence="6 7" key="1">
    <citation type="submission" date="2015-01" db="EMBL/GenBank/DDBJ databases">
        <title>The Genome Sequence of Exophiala mesophila CBS40295.</title>
        <authorList>
            <consortium name="The Broad Institute Genomics Platform"/>
            <person name="Cuomo C."/>
            <person name="de Hoog S."/>
            <person name="Gorbushina A."/>
            <person name="Stielow B."/>
            <person name="Teixiera M."/>
            <person name="Abouelleil A."/>
            <person name="Chapman S.B."/>
            <person name="Priest M."/>
            <person name="Young S.K."/>
            <person name="Wortman J."/>
            <person name="Nusbaum C."/>
            <person name="Birren B."/>
        </authorList>
    </citation>
    <scope>NUCLEOTIDE SEQUENCE [LARGE SCALE GENOMIC DNA]</scope>
    <source>
        <strain evidence="6 7">CBS 40295</strain>
    </source>
</reference>
<feature type="active site" description="Charge relay system" evidence="3">
    <location>
        <position position="208"/>
    </location>
</feature>
<evidence type="ECO:0000256" key="1">
    <source>
        <dbReference type="ARBA" id="ARBA00009199"/>
    </source>
</evidence>
<keyword evidence="2" id="KW-0378">Hydrolase</keyword>
<evidence type="ECO:0000313" key="6">
    <source>
        <dbReference type="EMBL" id="KIV97695.1"/>
    </source>
</evidence>
<dbReference type="SUPFAM" id="SSF75304">
    <property type="entry name" value="Amidase signature (AS) enzymes"/>
    <property type="match status" value="1"/>
</dbReference>
<dbReference type="InterPro" id="IPR023631">
    <property type="entry name" value="Amidase_dom"/>
</dbReference>
<comment type="similarity">
    <text evidence="1">Belongs to the amidase family.</text>
</comment>
<dbReference type="InterPro" id="IPR036928">
    <property type="entry name" value="AS_sf"/>
</dbReference>
<sequence>MGSIGPSWQDVAAKRRNDINRKIPQSWLLSTETVKNHRPVDLPRQSGLLSPDELYLTELSAVTLLAAICDRKYSSVQVTRAFCKRAAIAHQVTNCLAEVLFDEALAQAEELDNYMDTHGKPMGMLHGLPVSVKEHIFVKGTTATAGLIAWADQLSPDDALIVRTFRDQGAVFHVKTTNPQTLMACETDSNLFGRTLNPHNPKLSSGGSTGGEGALIAMHGSPLGIGTDIGGSIRTPSAFCGIYGLKPSVARLPHSGLAGLHDGMMNVVGAVGPMATALDDLDLFCAAALAQRPWDHEPSLIELPWKKDVQRPAKLKIGVVWNDGVVHPHPPITRALQETVSSLRSAGHTVVDWDSNLHEGLINAVNQAYFLDGGEEYHEILEAGNEPEVPLLNWILETHATRKYTIQESWKLNSQSDLLRTLYARQLNATGVDALICPTAPSVASVHNETRYWGYTSVFNALDLPAIIIPVSTVKSTDTWDNHPNTLPIGISTTNDTYRALYPETEGPARYSNAPVGIQIVGRRLQEEKLLMMARTIEQAIRPPHQRTAVAKNGLT</sequence>
<dbReference type="OrthoDB" id="6428749at2759"/>
<dbReference type="VEuPathDB" id="FungiDB:PV10_01408"/>
<feature type="active site" description="Charge relay system" evidence="3">
    <location>
        <position position="133"/>
    </location>
</feature>
<dbReference type="AlphaFoldDB" id="A0A0D1X771"/>
<feature type="active site" description="Acyl-ester intermediate" evidence="3">
    <location>
        <position position="232"/>
    </location>
</feature>
<dbReference type="Pfam" id="PF01425">
    <property type="entry name" value="Amidase"/>
    <property type="match status" value="1"/>
</dbReference>
<dbReference type="PANTHER" id="PTHR46072">
    <property type="entry name" value="AMIDASE-RELATED-RELATED"/>
    <property type="match status" value="1"/>
</dbReference>
<dbReference type="Proteomes" id="UP000054302">
    <property type="component" value="Unassembled WGS sequence"/>
</dbReference>
<accession>A0A0D1X771</accession>
<evidence type="ECO:0000256" key="2">
    <source>
        <dbReference type="ARBA" id="ARBA00022801"/>
    </source>
</evidence>